<evidence type="ECO:0000259" key="8">
    <source>
        <dbReference type="PROSITE" id="PS50893"/>
    </source>
</evidence>
<dbReference type="SMART" id="SM00382">
    <property type="entry name" value="AAA"/>
    <property type="match status" value="1"/>
</dbReference>
<feature type="domain" description="ABC transmembrane type-1" evidence="9">
    <location>
        <begin position="39"/>
        <end position="203"/>
    </location>
</feature>
<evidence type="ECO:0000256" key="6">
    <source>
        <dbReference type="ARBA" id="ARBA00023136"/>
    </source>
</evidence>
<keyword evidence="5 7" id="KW-1133">Transmembrane helix</keyword>
<evidence type="ECO:0000313" key="10">
    <source>
        <dbReference type="EMBL" id="WAH39776.1"/>
    </source>
</evidence>
<dbReference type="InterPro" id="IPR011527">
    <property type="entry name" value="ABC1_TM_dom"/>
</dbReference>
<evidence type="ECO:0000256" key="7">
    <source>
        <dbReference type="SAM" id="Phobius"/>
    </source>
</evidence>
<dbReference type="SUPFAM" id="SSF52540">
    <property type="entry name" value="P-loop containing nucleoside triphosphate hydrolases"/>
    <property type="match status" value="1"/>
</dbReference>
<feature type="transmembrane region" description="Helical" evidence="7">
    <location>
        <begin position="53"/>
        <end position="71"/>
    </location>
</feature>
<dbReference type="PANTHER" id="PTHR43394">
    <property type="entry name" value="ATP-DEPENDENT PERMEASE MDL1, MITOCHONDRIAL"/>
    <property type="match status" value="1"/>
</dbReference>
<dbReference type="InterPro" id="IPR036640">
    <property type="entry name" value="ABC1_TM_sf"/>
</dbReference>
<dbReference type="InterPro" id="IPR003593">
    <property type="entry name" value="AAA+_ATPase"/>
</dbReference>
<evidence type="ECO:0000256" key="1">
    <source>
        <dbReference type="ARBA" id="ARBA00004651"/>
    </source>
</evidence>
<name>A0ABY6ZCC5_9BACL</name>
<evidence type="ECO:0000256" key="4">
    <source>
        <dbReference type="ARBA" id="ARBA00022840"/>
    </source>
</evidence>
<dbReference type="Gene3D" id="3.40.50.300">
    <property type="entry name" value="P-loop containing nucleotide triphosphate hydrolases"/>
    <property type="match status" value="1"/>
</dbReference>
<evidence type="ECO:0000259" key="9">
    <source>
        <dbReference type="PROSITE" id="PS50929"/>
    </source>
</evidence>
<keyword evidence="6 7" id="KW-0472">Membrane</keyword>
<dbReference type="SUPFAM" id="SSF90123">
    <property type="entry name" value="ABC transporter transmembrane region"/>
    <property type="match status" value="1"/>
</dbReference>
<accession>A0ABY6ZCC5</accession>
<feature type="transmembrane region" description="Helical" evidence="7">
    <location>
        <begin position="146"/>
        <end position="168"/>
    </location>
</feature>
<dbReference type="PANTHER" id="PTHR43394:SF1">
    <property type="entry name" value="ATP-BINDING CASSETTE SUB-FAMILY B MEMBER 10, MITOCHONDRIAL"/>
    <property type="match status" value="1"/>
</dbReference>
<reference evidence="10" key="1">
    <citation type="submission" date="2022-08" db="EMBL/GenBank/DDBJ databases">
        <title>Alicyclobacillus fastidiosus DSM 17978, complete genome.</title>
        <authorList>
            <person name="Wang Q."/>
            <person name="Cai R."/>
            <person name="Wang Z."/>
        </authorList>
    </citation>
    <scope>NUCLEOTIDE SEQUENCE</scope>
    <source>
        <strain evidence="10">DSM 17978</strain>
    </source>
</reference>
<dbReference type="EMBL" id="CP104067">
    <property type="protein sequence ID" value="WAH39776.1"/>
    <property type="molecule type" value="Genomic_DNA"/>
</dbReference>
<dbReference type="InterPro" id="IPR003439">
    <property type="entry name" value="ABC_transporter-like_ATP-bd"/>
</dbReference>
<dbReference type="Pfam" id="PF00005">
    <property type="entry name" value="ABC_tran"/>
    <property type="match status" value="1"/>
</dbReference>
<keyword evidence="4 10" id="KW-0067">ATP-binding</keyword>
<feature type="domain" description="ABC transporter" evidence="8">
    <location>
        <begin position="237"/>
        <end position="476"/>
    </location>
</feature>
<evidence type="ECO:0000256" key="3">
    <source>
        <dbReference type="ARBA" id="ARBA00022741"/>
    </source>
</evidence>
<comment type="subcellular location">
    <subcellularLocation>
        <location evidence="1">Cell membrane</location>
        <topology evidence="1">Multi-pass membrane protein</topology>
    </subcellularLocation>
</comment>
<organism evidence="10 11">
    <name type="scientific">Alicyclobacillus fastidiosus</name>
    <dbReference type="NCBI Taxonomy" id="392011"/>
    <lineage>
        <taxon>Bacteria</taxon>
        <taxon>Bacillati</taxon>
        <taxon>Bacillota</taxon>
        <taxon>Bacilli</taxon>
        <taxon>Bacillales</taxon>
        <taxon>Alicyclobacillaceae</taxon>
        <taxon>Alicyclobacillus</taxon>
    </lineage>
</organism>
<dbReference type="PROSITE" id="PS00211">
    <property type="entry name" value="ABC_TRANSPORTER_1"/>
    <property type="match status" value="1"/>
</dbReference>
<evidence type="ECO:0000256" key="2">
    <source>
        <dbReference type="ARBA" id="ARBA00022692"/>
    </source>
</evidence>
<evidence type="ECO:0000313" key="11">
    <source>
        <dbReference type="Proteomes" id="UP001164761"/>
    </source>
</evidence>
<dbReference type="InterPro" id="IPR017871">
    <property type="entry name" value="ABC_transporter-like_CS"/>
</dbReference>
<keyword evidence="3" id="KW-0547">Nucleotide-binding</keyword>
<feature type="transmembrane region" description="Helical" evidence="7">
    <location>
        <begin position="27"/>
        <end position="47"/>
    </location>
</feature>
<evidence type="ECO:0000256" key="5">
    <source>
        <dbReference type="ARBA" id="ARBA00022989"/>
    </source>
</evidence>
<dbReference type="Proteomes" id="UP001164761">
    <property type="component" value="Chromosome"/>
</dbReference>
<sequence length="486" mass="55624">MEVSYFDHEDGYEELQRANAMLNYRTVNISIFGLYTGQSMVTSIGFVVVIARVSWWLGLLIITAALPSLWWKIRNSKQGYIHDYNTLTPTRRRLSYFERTMTDKEFSKEVRLFGLGGHLLHSWQKYQKIWLRETLQDSRREAKATLVSDGILQAAFAIAAIIFAVMIANGNLNLGEYVMLLQMIRQLQGSIESIMKMLRNLYQDGLFAENLFRFLERPIQSVAQGTIKFPNPLRLGITFEDVWFRYPHSNEWVLRGVSFHIVPGQTASLVGRNGSGKTTLVKLMMGMYRPNRGRILLDGIPLQELHEDDLWRHMTVIFQDFTRFELTLRESIGFGDISKLDNLDDIRHASMRAGVSDIATWLKDGYETLLNQEFGGINLSGGQWQKVALARTLMRDADILILDEPTSALDPRAEYAVFEQFKQLSGGRTTFLISHRVGTARLADVILVLRDGELAEMGLHDDLVTARGEYTSLFEAQAQWYRETVT</sequence>
<protein>
    <submittedName>
        <fullName evidence="10">ABC transporter ATP-binding protein/permease</fullName>
    </submittedName>
</protein>
<dbReference type="InterPro" id="IPR027417">
    <property type="entry name" value="P-loop_NTPase"/>
</dbReference>
<keyword evidence="11" id="KW-1185">Reference proteome</keyword>
<keyword evidence="2 7" id="KW-0812">Transmembrane</keyword>
<dbReference type="GO" id="GO:0005524">
    <property type="term" value="F:ATP binding"/>
    <property type="evidence" value="ECO:0007669"/>
    <property type="project" value="UniProtKB-KW"/>
</dbReference>
<dbReference type="Gene3D" id="1.20.1560.10">
    <property type="entry name" value="ABC transporter type 1, transmembrane domain"/>
    <property type="match status" value="1"/>
</dbReference>
<gene>
    <name evidence="10" type="ORF">NZD89_15325</name>
</gene>
<dbReference type="PROSITE" id="PS50893">
    <property type="entry name" value="ABC_TRANSPORTER_2"/>
    <property type="match status" value="1"/>
</dbReference>
<dbReference type="PROSITE" id="PS50929">
    <property type="entry name" value="ABC_TM1F"/>
    <property type="match status" value="1"/>
</dbReference>
<dbReference type="RefSeq" id="WP_268003673.1">
    <property type="nucleotide sequence ID" value="NZ_BSUT01000001.1"/>
</dbReference>
<dbReference type="CDD" id="cd03228">
    <property type="entry name" value="ABCC_MRP_Like"/>
    <property type="match status" value="1"/>
</dbReference>
<dbReference type="InterPro" id="IPR039421">
    <property type="entry name" value="Type_1_exporter"/>
</dbReference>
<proteinExistence type="predicted"/>